<dbReference type="Proteomes" id="UP000293360">
    <property type="component" value="Unassembled WGS sequence"/>
</dbReference>
<feature type="region of interest" description="Disordered" evidence="1">
    <location>
        <begin position="280"/>
        <end position="307"/>
    </location>
</feature>
<keyword evidence="3" id="KW-1185">Reference proteome</keyword>
<dbReference type="AlphaFoldDB" id="A0A4Q4TDM7"/>
<evidence type="ECO:0008006" key="4">
    <source>
        <dbReference type="Google" id="ProtNLM"/>
    </source>
</evidence>
<dbReference type="STRING" id="155417.A0A4Q4TDM7"/>
<dbReference type="PANTHER" id="PTHR36847">
    <property type="entry name" value="AMIDOLIGASE ENZYME"/>
    <property type="match status" value="1"/>
</dbReference>
<gene>
    <name evidence="2" type="ORF">DL764_004939</name>
</gene>
<protein>
    <recommendedName>
        <fullName evidence="4">Amidoligase enzyme</fullName>
    </recommendedName>
</protein>
<evidence type="ECO:0000256" key="1">
    <source>
        <dbReference type="SAM" id="MobiDB-lite"/>
    </source>
</evidence>
<organism evidence="2 3">
    <name type="scientific">Monosporascus ibericus</name>
    <dbReference type="NCBI Taxonomy" id="155417"/>
    <lineage>
        <taxon>Eukaryota</taxon>
        <taxon>Fungi</taxon>
        <taxon>Dikarya</taxon>
        <taxon>Ascomycota</taxon>
        <taxon>Pezizomycotina</taxon>
        <taxon>Sordariomycetes</taxon>
        <taxon>Xylariomycetidae</taxon>
        <taxon>Xylariales</taxon>
        <taxon>Xylariales incertae sedis</taxon>
        <taxon>Monosporascus</taxon>
    </lineage>
</organism>
<comment type="caution">
    <text evidence="2">The sequence shown here is derived from an EMBL/GenBank/DDBJ whole genome shotgun (WGS) entry which is preliminary data.</text>
</comment>
<evidence type="ECO:0000313" key="3">
    <source>
        <dbReference type="Proteomes" id="UP000293360"/>
    </source>
</evidence>
<name>A0A4Q4TDM7_9PEZI</name>
<sequence length="533" mass="59829">MDSATSSRRLYGGARTFGCEFEWSIAFLWEDEEEQLDRSNANIPPAIRVPRNLGYDPADESSLVAYVHDDIRLTLEYHGIPLKTPRGMLNIEDLREYRLALYDGWEVKIDSSIKPPNQSEYHWCPVEITSPAEVASEESFSAITYVVNLLASKYRINVNPSCGLHVHVGQGADFLELGALRRVAGLLWAADPLLGCLHPPSKRFCYYSQSLRERTRLARGATAADFETHMVPDETCGRYIGREVRHGEESVHWREINADEKTVIDFQVNRLSDHFKPFVGKEDEKIDEDGRTSQDTEARSEVESSVESLPEVILADDDISQAIEGYHARDTPETGDNIAADSSVTHSLDRAYKRCLGRNTARIPLPSYTAEDEDHLRVVAAFGCDTMPPLDPKAQTNVGAFLGIGEIFSCPSSCVLCWVLRCSDRWNDRPNYNFAAYDCLRLTEPKSNPRTIEFREAAGTTSGKWAETWARICVGLVDWAERAPVDEYLAILNRCDEAAKGGKYDIVDLLDQIGLFAEVIIVEKWLQSGGARH</sequence>
<dbReference type="EMBL" id="QJNU01000243">
    <property type="protein sequence ID" value="RYP03764.1"/>
    <property type="molecule type" value="Genomic_DNA"/>
</dbReference>
<dbReference type="InterPro" id="IPR022025">
    <property type="entry name" value="Amidoligase_2"/>
</dbReference>
<dbReference type="OrthoDB" id="412402at2759"/>
<proteinExistence type="predicted"/>
<accession>A0A4Q4TDM7</accession>
<dbReference type="Pfam" id="PF12224">
    <property type="entry name" value="Amidoligase_2"/>
    <property type="match status" value="1"/>
</dbReference>
<feature type="compositionally biased region" description="Basic and acidic residues" evidence="1">
    <location>
        <begin position="280"/>
        <end position="302"/>
    </location>
</feature>
<evidence type="ECO:0000313" key="2">
    <source>
        <dbReference type="EMBL" id="RYP03764.1"/>
    </source>
</evidence>
<dbReference type="PANTHER" id="PTHR36847:SF1">
    <property type="entry name" value="AMIDOLIGASE ENZYME"/>
    <property type="match status" value="1"/>
</dbReference>
<reference evidence="2 3" key="1">
    <citation type="submission" date="2018-06" db="EMBL/GenBank/DDBJ databases">
        <title>Complete Genomes of Monosporascus.</title>
        <authorList>
            <person name="Robinson A.J."/>
            <person name="Natvig D.O."/>
        </authorList>
    </citation>
    <scope>NUCLEOTIDE SEQUENCE [LARGE SCALE GENOMIC DNA]</scope>
    <source>
        <strain evidence="2 3">CBS 110550</strain>
    </source>
</reference>